<dbReference type="PANTHER" id="PTHR46321:SF1">
    <property type="entry name" value="KIF-BINDING PROTEIN"/>
    <property type="match status" value="1"/>
</dbReference>
<evidence type="ECO:0000256" key="3">
    <source>
        <dbReference type="ARBA" id="ARBA00016840"/>
    </source>
</evidence>
<sequence length="591" mass="67177">MATSDAAAAWTAKLAEYRSQYERVRKLIDVDSGSDPATEPYRSKYEARRILKELLEDLNRVEVGDAPRKDFIRAVAKYELGVIATDTEEVSLGQEYLEECLRIVGDERYADPESRLTVVCALNQLGIVHVRRGDATKALEYLKKAEAIYAKVSSSPEEMAKTVNPADLFLPNAAAEQSPETQPGAKNPNFELANAHTLYYLAQVYENLGENAKAAMYCHSTLKKELTLENFDSIDWSINAATLSQFFIARGDFAAGRHLLACSSHVLNEYQKKLDAETSTTPEEKAEKEDKLRHRFADVARCWAKYGLFLLIASREQLDAKKTSGKPNGLGADKKPHVLIKSPEVSRIEEDITDKLVTDFEGARPVFLKSQKWLEDAKAYYTLKDQATDYIEIIQEISKLYRELASFEPAPDRKCKMHKRRIDMHEEVLKEVNPRYYLGVCRQIMFELGEVYSEMMSLKLAALPPAVSPQSPAVKKVNTIIDKAIRHYTSFINTVRDPGGKLPEPLPEDLARPVLVAHFYIGRLYSSIIAQEPREQFANFEKTKEHYEFVQEYCKRVPEHEELVKDELQIMGELLQLIPAKLQQMMSTTLY</sequence>
<evidence type="ECO:0000256" key="2">
    <source>
        <dbReference type="ARBA" id="ARBA00010305"/>
    </source>
</evidence>
<dbReference type="GO" id="GO:0005856">
    <property type="term" value="C:cytoskeleton"/>
    <property type="evidence" value="ECO:0007669"/>
    <property type="project" value="UniProtKB-SubCell"/>
</dbReference>
<dbReference type="GO" id="GO:1990535">
    <property type="term" value="P:neuron projection maintenance"/>
    <property type="evidence" value="ECO:0007669"/>
    <property type="project" value="TreeGrafter"/>
</dbReference>
<dbReference type="GO" id="GO:0000226">
    <property type="term" value="P:microtubule cytoskeleton organization"/>
    <property type="evidence" value="ECO:0007669"/>
    <property type="project" value="TreeGrafter"/>
</dbReference>
<proteinExistence type="inferred from homology"/>
<name>A0A224YM50_9ACAR</name>
<evidence type="ECO:0000256" key="4">
    <source>
        <dbReference type="ARBA" id="ARBA00022490"/>
    </source>
</evidence>
<dbReference type="SUPFAM" id="SSF48452">
    <property type="entry name" value="TPR-like"/>
    <property type="match status" value="1"/>
</dbReference>
<comment type="similarity">
    <text evidence="2">Belongs to the KIF-binding protein family.</text>
</comment>
<evidence type="ECO:0000313" key="6">
    <source>
        <dbReference type="EMBL" id="MAA14922.1"/>
    </source>
</evidence>
<evidence type="ECO:0000256" key="1">
    <source>
        <dbReference type="ARBA" id="ARBA00004245"/>
    </source>
</evidence>
<accession>A0A224YM50</accession>
<evidence type="ECO:0000256" key="5">
    <source>
        <dbReference type="ARBA" id="ARBA00023212"/>
    </source>
</evidence>
<dbReference type="AlphaFoldDB" id="A0A224YM50"/>
<reference evidence="6" key="1">
    <citation type="journal article" date="2017" name="Parasit. Vectors">
        <title>Sialotranscriptomics of Rhipicephalus zambeziensis reveals intricate expression profiles of secretory proteins and suggests tight temporal transcriptional regulation during blood-feeding.</title>
        <authorList>
            <person name="de Castro M.H."/>
            <person name="de Klerk D."/>
            <person name="Pienaar R."/>
            <person name="Rees D.J.G."/>
            <person name="Mans B.J."/>
        </authorList>
    </citation>
    <scope>NUCLEOTIDE SEQUENCE</scope>
    <source>
        <tissue evidence="6">Salivary glands</tissue>
    </source>
</reference>
<dbReference type="Pfam" id="PF12309">
    <property type="entry name" value="KBP_C"/>
    <property type="match status" value="1"/>
</dbReference>
<protein>
    <recommendedName>
        <fullName evidence="3">KIF-binding protein</fullName>
    </recommendedName>
</protein>
<dbReference type="PANTHER" id="PTHR46321">
    <property type="entry name" value="KIF1-BINDING PROTEIN"/>
    <property type="match status" value="1"/>
</dbReference>
<dbReference type="InterPro" id="IPR011990">
    <property type="entry name" value="TPR-like_helical_dom_sf"/>
</dbReference>
<keyword evidence="5" id="KW-0206">Cytoskeleton</keyword>
<dbReference type="EMBL" id="GFPF01003776">
    <property type="protein sequence ID" value="MAA14922.1"/>
    <property type="molecule type" value="Transcribed_RNA"/>
</dbReference>
<dbReference type="InterPro" id="IPR019734">
    <property type="entry name" value="TPR_rpt"/>
</dbReference>
<dbReference type="SMART" id="SM00028">
    <property type="entry name" value="TPR"/>
    <property type="match status" value="3"/>
</dbReference>
<dbReference type="GO" id="GO:0021952">
    <property type="term" value="P:central nervous system projection neuron axonogenesis"/>
    <property type="evidence" value="ECO:0007669"/>
    <property type="project" value="TreeGrafter"/>
</dbReference>
<dbReference type="InterPro" id="IPR022083">
    <property type="entry name" value="KBP"/>
</dbReference>
<keyword evidence="4" id="KW-0963">Cytoplasm</keyword>
<dbReference type="Gene3D" id="1.25.40.10">
    <property type="entry name" value="Tetratricopeptide repeat domain"/>
    <property type="match status" value="1"/>
</dbReference>
<comment type="subcellular location">
    <subcellularLocation>
        <location evidence="1">Cytoplasm</location>
        <location evidence="1">Cytoskeleton</location>
    </subcellularLocation>
</comment>
<organism evidence="6">
    <name type="scientific">Rhipicephalus zambeziensis</name>
    <dbReference type="NCBI Taxonomy" id="60191"/>
    <lineage>
        <taxon>Eukaryota</taxon>
        <taxon>Metazoa</taxon>
        <taxon>Ecdysozoa</taxon>
        <taxon>Arthropoda</taxon>
        <taxon>Chelicerata</taxon>
        <taxon>Arachnida</taxon>
        <taxon>Acari</taxon>
        <taxon>Parasitiformes</taxon>
        <taxon>Ixodida</taxon>
        <taxon>Ixodoidea</taxon>
        <taxon>Ixodidae</taxon>
        <taxon>Rhipicephalinae</taxon>
        <taxon>Rhipicephalus</taxon>
        <taxon>Rhipicephalus</taxon>
    </lineage>
</organism>